<evidence type="ECO:0000256" key="1">
    <source>
        <dbReference type="SAM" id="SignalP"/>
    </source>
</evidence>
<evidence type="ECO:0000313" key="3">
    <source>
        <dbReference type="Proteomes" id="UP000745577"/>
    </source>
</evidence>
<gene>
    <name evidence="2" type="ORF">KC675_05395</name>
</gene>
<feature type="non-terminal residue" evidence="2">
    <location>
        <position position="356"/>
    </location>
</feature>
<dbReference type="Proteomes" id="UP000745577">
    <property type="component" value="Unassembled WGS sequence"/>
</dbReference>
<feature type="chain" id="PRO_5037372506" description="DUF11 domain-containing protein" evidence="1">
    <location>
        <begin position="24"/>
        <end position="356"/>
    </location>
</feature>
<protein>
    <recommendedName>
        <fullName evidence="4">DUF11 domain-containing protein</fullName>
    </recommendedName>
</protein>
<dbReference type="Gene3D" id="2.60.40.10">
    <property type="entry name" value="Immunoglobulins"/>
    <property type="match status" value="1"/>
</dbReference>
<dbReference type="EMBL" id="JAGQLL010000093">
    <property type="protein sequence ID" value="MCA9380584.1"/>
    <property type="molecule type" value="Genomic_DNA"/>
</dbReference>
<sequence>MPKYLVTLFALLLFGVLSGEVFAQVIDQTKDSLKFPKSIEEQKEAFSLPDTIYIVPLKLEFDEYVTTTDWYKGLYYYQTFRLNQGDFLFHYFVTKDGKVLEGNSKGDEQRFALKDTQEKPVIIGYLTENDADDFSVEGRKAINSLVVEVANRNRIKLENIFVKNVYYQATEQQQIVGVPDIIAGRWERSLTDMTKEIATMYDPSKFKFDLSVSAVKTPTEKVKYGDQVVAEITIKNNSSISLYEGSDFEPIMTKVGTEDFSKFFVNGVWSGPKQTKIMAEGTSVRPGESKTFQVRVGVPLHFDKQTEKFHLVNVLGEVYAGSEFEVTLDVNKSDLDVVEIANTPVGYLNVREQANT</sequence>
<reference evidence="2" key="1">
    <citation type="submission" date="2020-04" db="EMBL/GenBank/DDBJ databases">
        <authorList>
            <person name="Zhang T."/>
        </authorList>
    </citation>
    <scope>NUCLEOTIDE SEQUENCE</scope>
    <source>
        <strain evidence="2">HKST-UBA15</strain>
    </source>
</reference>
<evidence type="ECO:0008006" key="4">
    <source>
        <dbReference type="Google" id="ProtNLM"/>
    </source>
</evidence>
<name>A0A955L0U6_9BACT</name>
<dbReference type="InterPro" id="IPR013783">
    <property type="entry name" value="Ig-like_fold"/>
</dbReference>
<accession>A0A955L0U6</accession>
<proteinExistence type="predicted"/>
<keyword evidence="1" id="KW-0732">Signal</keyword>
<evidence type="ECO:0000313" key="2">
    <source>
        <dbReference type="EMBL" id="MCA9380584.1"/>
    </source>
</evidence>
<dbReference type="AlphaFoldDB" id="A0A955L0U6"/>
<feature type="signal peptide" evidence="1">
    <location>
        <begin position="1"/>
        <end position="23"/>
    </location>
</feature>
<reference evidence="2" key="2">
    <citation type="journal article" date="2021" name="Microbiome">
        <title>Successional dynamics and alternative stable states in a saline activated sludge microbial community over 9 years.</title>
        <authorList>
            <person name="Wang Y."/>
            <person name="Ye J."/>
            <person name="Ju F."/>
            <person name="Liu L."/>
            <person name="Boyd J.A."/>
            <person name="Deng Y."/>
            <person name="Parks D.H."/>
            <person name="Jiang X."/>
            <person name="Yin X."/>
            <person name="Woodcroft B.J."/>
            <person name="Tyson G.W."/>
            <person name="Hugenholtz P."/>
            <person name="Polz M.F."/>
            <person name="Zhang T."/>
        </authorList>
    </citation>
    <scope>NUCLEOTIDE SEQUENCE</scope>
    <source>
        <strain evidence="2">HKST-UBA15</strain>
    </source>
</reference>
<organism evidence="2 3">
    <name type="scientific">Candidatus Dojkabacteria bacterium</name>
    <dbReference type="NCBI Taxonomy" id="2099670"/>
    <lineage>
        <taxon>Bacteria</taxon>
        <taxon>Candidatus Dojkabacteria</taxon>
    </lineage>
</organism>
<comment type="caution">
    <text evidence="2">The sequence shown here is derived from an EMBL/GenBank/DDBJ whole genome shotgun (WGS) entry which is preliminary data.</text>
</comment>